<name>A0A2K9NRM7_BACTC</name>
<evidence type="ECO:0000313" key="2">
    <source>
        <dbReference type="EMBL" id="AUN98142.1"/>
    </source>
</evidence>
<feature type="compositionally biased region" description="Low complexity" evidence="1">
    <location>
        <begin position="100"/>
        <end position="109"/>
    </location>
</feature>
<evidence type="ECO:0000256" key="1">
    <source>
        <dbReference type="SAM" id="MobiDB-lite"/>
    </source>
</evidence>
<dbReference type="AlphaFoldDB" id="A0A2K9NRM7"/>
<dbReference type="KEGG" id="bsto:C0V70_08475"/>
<accession>A0A2K9NRM7</accession>
<dbReference type="EMBL" id="CP025704">
    <property type="protein sequence ID" value="AUN98142.1"/>
    <property type="molecule type" value="Genomic_DNA"/>
</dbReference>
<reference evidence="2 3" key="1">
    <citation type="submission" date="2018-01" db="EMBL/GenBank/DDBJ databases">
        <title>Complete genome sequence of Bacteriovorax stolpii DSM12778.</title>
        <authorList>
            <person name="Tang B."/>
            <person name="Chang J."/>
        </authorList>
    </citation>
    <scope>NUCLEOTIDE SEQUENCE [LARGE SCALE GENOMIC DNA]</scope>
    <source>
        <strain evidence="2 3">DSM 12778</strain>
    </source>
</reference>
<evidence type="ECO:0000313" key="3">
    <source>
        <dbReference type="Proteomes" id="UP000235584"/>
    </source>
</evidence>
<organism evidence="2 3">
    <name type="scientific">Bacteriovorax stolpii</name>
    <name type="common">Bdellovibrio stolpii</name>
    <dbReference type="NCBI Taxonomy" id="960"/>
    <lineage>
        <taxon>Bacteria</taxon>
        <taxon>Pseudomonadati</taxon>
        <taxon>Bdellovibrionota</taxon>
        <taxon>Bacteriovoracia</taxon>
        <taxon>Bacteriovoracales</taxon>
        <taxon>Bacteriovoracaceae</taxon>
        <taxon>Bacteriovorax</taxon>
    </lineage>
</organism>
<feature type="compositionally biased region" description="Low complexity" evidence="1">
    <location>
        <begin position="47"/>
        <end position="81"/>
    </location>
</feature>
<keyword evidence="3" id="KW-1185">Reference proteome</keyword>
<feature type="compositionally biased region" description="Low complexity" evidence="1">
    <location>
        <begin position="1"/>
        <end position="29"/>
    </location>
</feature>
<feature type="region of interest" description="Disordered" evidence="1">
    <location>
        <begin position="1"/>
        <end position="112"/>
    </location>
</feature>
<dbReference type="Proteomes" id="UP000235584">
    <property type="component" value="Chromosome"/>
</dbReference>
<protein>
    <submittedName>
        <fullName evidence="2">Uncharacterized protein</fullName>
    </submittedName>
</protein>
<feature type="compositionally biased region" description="Basic residues" evidence="1">
    <location>
        <begin position="88"/>
        <end position="99"/>
    </location>
</feature>
<feature type="compositionally biased region" description="Basic residues" evidence="1">
    <location>
        <begin position="30"/>
        <end position="41"/>
    </location>
</feature>
<sequence length="242" mass="27586">MSEQSNNNSGGNQQRPQSNQGGQSGQGQNNRRHNNRRRHRPGGGQGNNAEPRQAGQGQGQQGQQARPQGQHPNRPNQPQGQQGQGQGQKKKPRPHHNRPRPQGQGQPQGPVSPLERIYEKYLNLLDQHIIARRKYHDLFYRADPAQKAKLERNFYNTLNDIREFENKLAPDVKVLFEKRNNGYQNDRIYTTNHALPIEGDVVPEDLPPAEPHLLQSQINCDYSEDTEESVGTAEDYLRYKNL</sequence>
<dbReference type="RefSeq" id="WP_102243433.1">
    <property type="nucleotide sequence ID" value="NZ_CP025704.1"/>
</dbReference>
<proteinExistence type="predicted"/>
<gene>
    <name evidence="2" type="ORF">C0V70_08475</name>
</gene>